<dbReference type="EMBL" id="BAAAJX010000002">
    <property type="protein sequence ID" value="GAA1492142.1"/>
    <property type="molecule type" value="Genomic_DNA"/>
</dbReference>
<protein>
    <submittedName>
        <fullName evidence="2">Uncharacterized protein</fullName>
    </submittedName>
</protein>
<keyword evidence="1" id="KW-0472">Membrane</keyword>
<feature type="transmembrane region" description="Helical" evidence="1">
    <location>
        <begin position="49"/>
        <end position="70"/>
    </location>
</feature>
<evidence type="ECO:0000313" key="3">
    <source>
        <dbReference type="Proteomes" id="UP001501742"/>
    </source>
</evidence>
<sequence length="75" mass="8047">MQRGQVIWGWVTSMTGAVIVLLMAWQVLVEGMWLGRQVDVAGSYSYGPMYMAAALGLVLVIGGVATAISARRHGH</sequence>
<proteinExistence type="predicted"/>
<reference evidence="3" key="1">
    <citation type="journal article" date="2019" name="Int. J. Syst. Evol. Microbiol.">
        <title>The Global Catalogue of Microorganisms (GCM) 10K type strain sequencing project: providing services to taxonomists for standard genome sequencing and annotation.</title>
        <authorList>
            <consortium name="The Broad Institute Genomics Platform"/>
            <consortium name="The Broad Institute Genome Sequencing Center for Infectious Disease"/>
            <person name="Wu L."/>
            <person name="Ma J."/>
        </authorList>
    </citation>
    <scope>NUCLEOTIDE SEQUENCE [LARGE SCALE GENOMIC DNA]</scope>
    <source>
        <strain evidence="3">JCM 12140</strain>
    </source>
</reference>
<keyword evidence="1" id="KW-0812">Transmembrane</keyword>
<dbReference type="Proteomes" id="UP001501742">
    <property type="component" value="Unassembled WGS sequence"/>
</dbReference>
<accession>A0ABP4K098</accession>
<keyword evidence="1" id="KW-1133">Transmembrane helix</keyword>
<keyword evidence="3" id="KW-1185">Reference proteome</keyword>
<dbReference type="RefSeq" id="WP_204608916.1">
    <property type="nucleotide sequence ID" value="NZ_BAAAJX010000002.1"/>
</dbReference>
<name>A0ABP4K098_9MICO</name>
<comment type="caution">
    <text evidence="2">The sequence shown here is derived from an EMBL/GenBank/DDBJ whole genome shotgun (WGS) entry which is preliminary data.</text>
</comment>
<evidence type="ECO:0000256" key="1">
    <source>
        <dbReference type="SAM" id="Phobius"/>
    </source>
</evidence>
<feature type="transmembrane region" description="Helical" evidence="1">
    <location>
        <begin position="7"/>
        <end position="29"/>
    </location>
</feature>
<organism evidence="2 3">
    <name type="scientific">Curtobacterium herbarum</name>
    <dbReference type="NCBI Taxonomy" id="150122"/>
    <lineage>
        <taxon>Bacteria</taxon>
        <taxon>Bacillati</taxon>
        <taxon>Actinomycetota</taxon>
        <taxon>Actinomycetes</taxon>
        <taxon>Micrococcales</taxon>
        <taxon>Microbacteriaceae</taxon>
        <taxon>Curtobacterium</taxon>
    </lineage>
</organism>
<gene>
    <name evidence="2" type="ORF">GCM10009627_04880</name>
</gene>
<evidence type="ECO:0000313" key="2">
    <source>
        <dbReference type="EMBL" id="GAA1492142.1"/>
    </source>
</evidence>